<proteinExistence type="predicted"/>
<comment type="caution">
    <text evidence="1">The sequence shown here is derived from an EMBL/GenBank/DDBJ whole genome shotgun (WGS) entry which is preliminary data.</text>
</comment>
<accession>A0A8S1QL48</accession>
<protein>
    <submittedName>
        <fullName evidence="1">Uncharacterized protein</fullName>
    </submittedName>
</protein>
<dbReference type="Proteomes" id="UP000688137">
    <property type="component" value="Unassembled WGS sequence"/>
</dbReference>
<dbReference type="AlphaFoldDB" id="A0A8S1QL48"/>
<evidence type="ECO:0000313" key="1">
    <source>
        <dbReference type="EMBL" id="CAD8115320.1"/>
    </source>
</evidence>
<dbReference type="EMBL" id="CAJJDM010000170">
    <property type="protein sequence ID" value="CAD8115320.1"/>
    <property type="molecule type" value="Genomic_DNA"/>
</dbReference>
<reference evidence="1" key="1">
    <citation type="submission" date="2021-01" db="EMBL/GenBank/DDBJ databases">
        <authorList>
            <consortium name="Genoscope - CEA"/>
            <person name="William W."/>
        </authorList>
    </citation>
    <scope>NUCLEOTIDE SEQUENCE</scope>
</reference>
<evidence type="ECO:0000313" key="2">
    <source>
        <dbReference type="Proteomes" id="UP000688137"/>
    </source>
</evidence>
<sequence>MFICIQTSLINVISQGDSLFCLQKIQKKVEQYICQKLKYFFKN</sequence>
<gene>
    <name evidence="1" type="ORF">PPRIM_AZ9-3.1.T1630095</name>
</gene>
<keyword evidence="2" id="KW-1185">Reference proteome</keyword>
<organism evidence="1 2">
    <name type="scientific">Paramecium primaurelia</name>
    <dbReference type="NCBI Taxonomy" id="5886"/>
    <lineage>
        <taxon>Eukaryota</taxon>
        <taxon>Sar</taxon>
        <taxon>Alveolata</taxon>
        <taxon>Ciliophora</taxon>
        <taxon>Intramacronucleata</taxon>
        <taxon>Oligohymenophorea</taxon>
        <taxon>Peniculida</taxon>
        <taxon>Parameciidae</taxon>
        <taxon>Paramecium</taxon>
    </lineage>
</organism>
<name>A0A8S1QL48_PARPR</name>